<dbReference type="AlphaFoldDB" id="A0A0C2MRD3"/>
<evidence type="ECO:0000313" key="3">
    <source>
        <dbReference type="Proteomes" id="UP000031668"/>
    </source>
</evidence>
<name>A0A0C2MRD3_THEKT</name>
<reference evidence="2 3" key="1">
    <citation type="journal article" date="2014" name="Genome Biol. Evol.">
        <title>The genome of the myxosporean Thelohanellus kitauei shows adaptations to nutrient acquisition within its fish host.</title>
        <authorList>
            <person name="Yang Y."/>
            <person name="Xiong J."/>
            <person name="Zhou Z."/>
            <person name="Huo F."/>
            <person name="Miao W."/>
            <person name="Ran C."/>
            <person name="Liu Y."/>
            <person name="Zhang J."/>
            <person name="Feng J."/>
            <person name="Wang M."/>
            <person name="Wang M."/>
            <person name="Wang L."/>
            <person name="Yao B."/>
        </authorList>
    </citation>
    <scope>NUCLEOTIDE SEQUENCE [LARGE SCALE GENOMIC DNA]</scope>
    <source>
        <strain evidence="2">Wuqing</strain>
    </source>
</reference>
<keyword evidence="1" id="KW-0472">Membrane</keyword>
<dbReference type="Proteomes" id="UP000031668">
    <property type="component" value="Unassembled WGS sequence"/>
</dbReference>
<dbReference type="EMBL" id="JWZT01004339">
    <property type="protein sequence ID" value="KII64297.1"/>
    <property type="molecule type" value="Genomic_DNA"/>
</dbReference>
<protein>
    <submittedName>
        <fullName evidence="2">Uncharacterized protein</fullName>
    </submittedName>
</protein>
<keyword evidence="3" id="KW-1185">Reference proteome</keyword>
<keyword evidence="1" id="KW-0812">Transmembrane</keyword>
<keyword evidence="1" id="KW-1133">Transmembrane helix</keyword>
<evidence type="ECO:0000313" key="2">
    <source>
        <dbReference type="EMBL" id="KII64297.1"/>
    </source>
</evidence>
<proteinExistence type="predicted"/>
<accession>A0A0C2MRD3</accession>
<evidence type="ECO:0000256" key="1">
    <source>
        <dbReference type="SAM" id="Phobius"/>
    </source>
</evidence>
<organism evidence="2 3">
    <name type="scientific">Thelohanellus kitauei</name>
    <name type="common">Myxosporean</name>
    <dbReference type="NCBI Taxonomy" id="669202"/>
    <lineage>
        <taxon>Eukaryota</taxon>
        <taxon>Metazoa</taxon>
        <taxon>Cnidaria</taxon>
        <taxon>Myxozoa</taxon>
        <taxon>Myxosporea</taxon>
        <taxon>Bivalvulida</taxon>
        <taxon>Platysporina</taxon>
        <taxon>Myxobolidae</taxon>
        <taxon>Thelohanellus</taxon>
    </lineage>
</organism>
<comment type="caution">
    <text evidence="2">The sequence shown here is derived from an EMBL/GenBank/DDBJ whole genome shotgun (WGS) entry which is preliminary data.</text>
</comment>
<feature type="transmembrane region" description="Helical" evidence="1">
    <location>
        <begin position="46"/>
        <end position="64"/>
    </location>
</feature>
<gene>
    <name evidence="2" type="ORF">RF11_02465</name>
</gene>
<sequence>MAYSVYSSSRKRRATPISKSVSLGSLHSPTYSSQERVSPVNPRSHASVWILIVLLAVIPTNFVICQYTTYNLAAPASLHPIDSYGGLLSSVTNVVQGYPLSSAGSDISEMTNTPSTLAVPSRYAYVVKTAPSLPTLPLGGMPSTALLQIGPSVQHGTYPFTWPSSSIPFFPSSRMHPIADLHLASPVLNDGMTLMTEVPSIYSIPSTGMASIAYPQPVPANHFGIPSIEYSQREPSVQLDVNPFTWSFSSIPSQGLPPITYTHRPPATQSVNVPSVNITRSDSQNLYDGMPSTTNELSKYTVSFTGIPSIPLSSPSSFGGSTTSFGTFVHQKLKVENLNQQINQMMQALDGLQKNTPHTVSISSPLTMNPLMMTPPSNSLPLFVNDGLNTDSQSAMNPNNADRLSLSSSVVNETPLHFFNYLLGYNQGLEEQGPIPDQLNLMKVNPLSIGTFPANIASSMSTSGFSQPQAFKINAWNYSPHICPYTNPIDCHDYYTSIKTAPRAFVNAETIIPAVTSGSQSGMPSTTPFNQMPFLIQQEAIHNLAQFPFIAEQQLPRFVQAGKDTQLSTASLFSDVKPTTGNDFSKSAQDVGVHPTDQDLIPIGITHQTDVSSNSSTTSLQTGRQPLSAVDDKNMENVSQQYSTPGIVPSNAVLSQAEEKTNMGESGQTTINIQAAFPTMQEMNGNTPSSEILQIDSAQNQTLNVTPVNIDQMNNIKAPDTPGFPYNYYQRPTIETFLNKDIPVDKVTDMNPVQGRKPPHHGRFQIHLVSTFKK</sequence>